<reference evidence="1" key="1">
    <citation type="submission" date="2023-10" db="EMBL/GenBank/DDBJ databases">
        <authorList>
            <person name="Chen Y."/>
            <person name="Shah S."/>
            <person name="Dougan E. K."/>
            <person name="Thang M."/>
            <person name="Chan C."/>
        </authorList>
    </citation>
    <scope>NUCLEOTIDE SEQUENCE [LARGE SCALE GENOMIC DNA]</scope>
</reference>
<proteinExistence type="predicted"/>
<keyword evidence="2" id="KW-1185">Reference proteome</keyword>
<gene>
    <name evidence="1" type="ORF">PCOR1329_LOCUS45096</name>
</gene>
<evidence type="ECO:0000313" key="2">
    <source>
        <dbReference type="Proteomes" id="UP001189429"/>
    </source>
</evidence>
<organism evidence="1 2">
    <name type="scientific">Prorocentrum cordatum</name>
    <dbReference type="NCBI Taxonomy" id="2364126"/>
    <lineage>
        <taxon>Eukaryota</taxon>
        <taxon>Sar</taxon>
        <taxon>Alveolata</taxon>
        <taxon>Dinophyceae</taxon>
        <taxon>Prorocentrales</taxon>
        <taxon>Prorocentraceae</taxon>
        <taxon>Prorocentrum</taxon>
    </lineage>
</organism>
<feature type="non-terminal residue" evidence="1">
    <location>
        <position position="1"/>
    </location>
</feature>
<dbReference type="EMBL" id="CAUYUJ010015419">
    <property type="protein sequence ID" value="CAK0853725.1"/>
    <property type="molecule type" value="Genomic_DNA"/>
</dbReference>
<evidence type="ECO:0000313" key="1">
    <source>
        <dbReference type="EMBL" id="CAK0853725.1"/>
    </source>
</evidence>
<name>A0ABN9U4E4_9DINO</name>
<accession>A0ABN9U4E4</accession>
<protein>
    <submittedName>
        <fullName evidence="1">Uncharacterized protein</fullName>
    </submittedName>
</protein>
<sequence length="75" mass="8039">ASRRVALRAALRAPPAPWWATPSLARAADAEAPSAWQRRLLQLAAQRVAAGEMHEEAAGLVRAVGCHVLRYGRSA</sequence>
<comment type="caution">
    <text evidence="1">The sequence shown here is derived from an EMBL/GenBank/DDBJ whole genome shotgun (WGS) entry which is preliminary data.</text>
</comment>
<dbReference type="Proteomes" id="UP001189429">
    <property type="component" value="Unassembled WGS sequence"/>
</dbReference>